<dbReference type="SUPFAM" id="SSF88713">
    <property type="entry name" value="Glycoside hydrolase/deacetylase"/>
    <property type="match status" value="1"/>
</dbReference>
<dbReference type="RefSeq" id="WP_194507086.1">
    <property type="nucleotide sequence ID" value="NZ_JADILU010000002.1"/>
</dbReference>
<dbReference type="EMBL" id="JBHUOS010000016">
    <property type="protein sequence ID" value="MFD2917694.1"/>
    <property type="molecule type" value="Genomic_DNA"/>
</dbReference>
<gene>
    <name evidence="2" type="ORF">ACFS29_18725</name>
</gene>
<dbReference type="Pfam" id="PF01522">
    <property type="entry name" value="Polysacc_deac_1"/>
    <property type="match status" value="1"/>
</dbReference>
<comment type="caution">
    <text evidence="2">The sequence shown here is derived from an EMBL/GenBank/DDBJ whole genome shotgun (WGS) entry which is preliminary data.</text>
</comment>
<proteinExistence type="predicted"/>
<evidence type="ECO:0000313" key="3">
    <source>
        <dbReference type="Proteomes" id="UP001597548"/>
    </source>
</evidence>
<feature type="domain" description="NodB homology" evidence="1">
    <location>
        <begin position="34"/>
        <end position="166"/>
    </location>
</feature>
<dbReference type="InterPro" id="IPR011330">
    <property type="entry name" value="Glyco_hydro/deAcase_b/a-brl"/>
</dbReference>
<keyword evidence="3" id="KW-1185">Reference proteome</keyword>
<dbReference type="CDD" id="cd10929">
    <property type="entry name" value="CE4_u5"/>
    <property type="match status" value="1"/>
</dbReference>
<evidence type="ECO:0000313" key="2">
    <source>
        <dbReference type="EMBL" id="MFD2917694.1"/>
    </source>
</evidence>
<name>A0ABW5ZXD4_9FLAO</name>
<sequence>MVGHLVISLDFEMHWGVFENKTVNDYRENLENVNKVIDRLLEMSDKYGIKLTFSTVGLLFAKDKSDLHNHIPKNKPTYLLKKLNPYELIDLNGNDESEDPFHYALSKIRKIKDNGNHEIGTHTFSHFYCHALGQTIEQFDEDLNAAINIAKPLKININSIVFPKNQINPDDEVDKPYLQICKKYGITSFRGKEKSFIYNIHSTKKYRNFFIFKALKPLDAYFNITGSNTYNLEEINKNSILFNIPSSRFLRPYNTILKFFEPLKLRRIKKAMTYAAKYNEVYHLWWHPHNFGSNLDENLENLETIFKTYQTLKQAHGFQSETMTGLTEKYKKTHIQY</sequence>
<evidence type="ECO:0000259" key="1">
    <source>
        <dbReference type="Pfam" id="PF01522"/>
    </source>
</evidence>
<dbReference type="Proteomes" id="UP001597548">
    <property type="component" value="Unassembled WGS sequence"/>
</dbReference>
<dbReference type="InterPro" id="IPR002509">
    <property type="entry name" value="NODB_dom"/>
</dbReference>
<accession>A0ABW5ZXD4</accession>
<dbReference type="Gene3D" id="3.20.20.370">
    <property type="entry name" value="Glycoside hydrolase/deacetylase"/>
    <property type="match status" value="1"/>
</dbReference>
<organism evidence="2 3">
    <name type="scientific">Psychroserpens luteus</name>
    <dbReference type="NCBI Taxonomy" id="1434066"/>
    <lineage>
        <taxon>Bacteria</taxon>
        <taxon>Pseudomonadati</taxon>
        <taxon>Bacteroidota</taxon>
        <taxon>Flavobacteriia</taxon>
        <taxon>Flavobacteriales</taxon>
        <taxon>Flavobacteriaceae</taxon>
        <taxon>Psychroserpens</taxon>
    </lineage>
</organism>
<reference evidence="3" key="1">
    <citation type="journal article" date="2019" name="Int. J. Syst. Evol. Microbiol.">
        <title>The Global Catalogue of Microorganisms (GCM) 10K type strain sequencing project: providing services to taxonomists for standard genome sequencing and annotation.</title>
        <authorList>
            <consortium name="The Broad Institute Genomics Platform"/>
            <consortium name="The Broad Institute Genome Sequencing Center for Infectious Disease"/>
            <person name="Wu L."/>
            <person name="Ma J."/>
        </authorList>
    </citation>
    <scope>NUCLEOTIDE SEQUENCE [LARGE SCALE GENOMIC DNA]</scope>
    <source>
        <strain evidence="3">KCTC 32514</strain>
    </source>
</reference>
<protein>
    <submittedName>
        <fullName evidence="2">Polysaccharide deacetylase family protein</fullName>
    </submittedName>
</protein>